<reference evidence="2 3" key="1">
    <citation type="journal article" date="2020" name="Nat. Food">
        <title>A phased Vanilla planifolia genome enables genetic improvement of flavour and production.</title>
        <authorList>
            <person name="Hasing T."/>
            <person name="Tang H."/>
            <person name="Brym M."/>
            <person name="Khazi F."/>
            <person name="Huang T."/>
            <person name="Chambers A.H."/>
        </authorList>
    </citation>
    <scope>NUCLEOTIDE SEQUENCE [LARGE SCALE GENOMIC DNA]</scope>
    <source>
        <tissue evidence="2">Leaf</tissue>
    </source>
</reference>
<dbReference type="Proteomes" id="UP000639772">
    <property type="component" value="Chromosome 3"/>
</dbReference>
<evidence type="ECO:0000256" key="1">
    <source>
        <dbReference type="SAM" id="MobiDB-lite"/>
    </source>
</evidence>
<name>A0A835VBX7_VANPL</name>
<protein>
    <submittedName>
        <fullName evidence="2">Uncharacterized protein</fullName>
    </submittedName>
</protein>
<comment type="caution">
    <text evidence="2">The sequence shown here is derived from an EMBL/GenBank/DDBJ whole genome shotgun (WGS) entry which is preliminary data.</text>
</comment>
<feature type="region of interest" description="Disordered" evidence="1">
    <location>
        <begin position="34"/>
        <end position="70"/>
    </location>
</feature>
<proteinExistence type="predicted"/>
<sequence length="70" mass="7349">MGAPALMMSPQGASAGKVRMELVEEGGEIGDLERGVEGIEGEISEPGGFIPTRIIGRHGKDSPSMLCRPR</sequence>
<accession>A0A835VBX7</accession>
<dbReference type="EMBL" id="JADCNM010000003">
    <property type="protein sequence ID" value="KAG0490661.1"/>
    <property type="molecule type" value="Genomic_DNA"/>
</dbReference>
<evidence type="ECO:0000313" key="3">
    <source>
        <dbReference type="Proteomes" id="UP000639772"/>
    </source>
</evidence>
<gene>
    <name evidence="2" type="ORF">HPP92_007524</name>
</gene>
<evidence type="ECO:0000313" key="2">
    <source>
        <dbReference type="EMBL" id="KAG0490661.1"/>
    </source>
</evidence>
<organism evidence="2 3">
    <name type="scientific">Vanilla planifolia</name>
    <name type="common">Vanilla</name>
    <dbReference type="NCBI Taxonomy" id="51239"/>
    <lineage>
        <taxon>Eukaryota</taxon>
        <taxon>Viridiplantae</taxon>
        <taxon>Streptophyta</taxon>
        <taxon>Embryophyta</taxon>
        <taxon>Tracheophyta</taxon>
        <taxon>Spermatophyta</taxon>
        <taxon>Magnoliopsida</taxon>
        <taxon>Liliopsida</taxon>
        <taxon>Asparagales</taxon>
        <taxon>Orchidaceae</taxon>
        <taxon>Vanilloideae</taxon>
        <taxon>Vanilleae</taxon>
        <taxon>Vanilla</taxon>
    </lineage>
</organism>
<dbReference type="AlphaFoldDB" id="A0A835VBX7"/>